<feature type="region of interest" description="Disordered" evidence="1">
    <location>
        <begin position="97"/>
        <end position="150"/>
    </location>
</feature>
<organism evidence="2 3">
    <name type="scientific">Kribbella soli</name>
    <dbReference type="NCBI Taxonomy" id="1124743"/>
    <lineage>
        <taxon>Bacteria</taxon>
        <taxon>Bacillati</taxon>
        <taxon>Actinomycetota</taxon>
        <taxon>Actinomycetes</taxon>
        <taxon>Propionibacteriales</taxon>
        <taxon>Kribbellaceae</taxon>
        <taxon>Kribbella</taxon>
    </lineage>
</organism>
<proteinExistence type="predicted"/>
<keyword evidence="3" id="KW-1185">Reference proteome</keyword>
<evidence type="ECO:0000256" key="1">
    <source>
        <dbReference type="SAM" id="MobiDB-lite"/>
    </source>
</evidence>
<evidence type="ECO:0000313" key="3">
    <source>
        <dbReference type="Proteomes" id="UP000292346"/>
    </source>
</evidence>
<accession>A0A4R0H794</accession>
<feature type="compositionally biased region" description="Basic and acidic residues" evidence="1">
    <location>
        <begin position="27"/>
        <end position="46"/>
    </location>
</feature>
<dbReference type="AlphaFoldDB" id="A0A4R0H794"/>
<dbReference type="EMBL" id="SJJZ01000003">
    <property type="protein sequence ID" value="TCC06261.1"/>
    <property type="molecule type" value="Genomic_DNA"/>
</dbReference>
<evidence type="ECO:0000313" key="2">
    <source>
        <dbReference type="EMBL" id="TCC06261.1"/>
    </source>
</evidence>
<feature type="compositionally biased region" description="Pro residues" evidence="1">
    <location>
        <begin position="117"/>
        <end position="126"/>
    </location>
</feature>
<name>A0A4R0H794_9ACTN</name>
<dbReference type="RefSeq" id="WP_131343572.1">
    <property type="nucleotide sequence ID" value="NZ_SJJZ01000003.1"/>
</dbReference>
<gene>
    <name evidence="2" type="ORF">E0H45_30470</name>
</gene>
<protein>
    <submittedName>
        <fullName evidence="2">Uncharacterized protein</fullName>
    </submittedName>
</protein>
<comment type="caution">
    <text evidence="2">The sequence shown here is derived from an EMBL/GenBank/DDBJ whole genome shotgun (WGS) entry which is preliminary data.</text>
</comment>
<feature type="region of interest" description="Disordered" evidence="1">
    <location>
        <begin position="19"/>
        <end position="46"/>
    </location>
</feature>
<reference evidence="2 3" key="1">
    <citation type="submission" date="2019-02" db="EMBL/GenBank/DDBJ databases">
        <title>Kribbella capetownensis sp. nov. and Kribbella speibonae sp. nov., isolated from soil.</title>
        <authorList>
            <person name="Curtis S.M."/>
            <person name="Norton I."/>
            <person name="Everest G.J."/>
            <person name="Meyers P.R."/>
        </authorList>
    </citation>
    <scope>NUCLEOTIDE SEQUENCE [LARGE SCALE GENOMIC DNA]</scope>
    <source>
        <strain evidence="2 3">KCTC 29219</strain>
    </source>
</reference>
<sequence length="150" mass="16100">MGHREAQYKMILGRRNTDQPRTVADGNIHRPLEPRDVIGPHRPRDPHQLVVGRLAVQPLVPRPELSSGNPNSGSGQTFGVRNVRIRAVVVHTPASPGAAASITDARPIPARRNANPIPSPACPPPTTTTSWSNGVARTQLAGAGPKYRSR</sequence>
<dbReference type="Proteomes" id="UP000292346">
    <property type="component" value="Unassembled WGS sequence"/>
</dbReference>